<dbReference type="EMBL" id="CAADFI010000084">
    <property type="protein sequence ID" value="VFJ95889.1"/>
    <property type="molecule type" value="Genomic_DNA"/>
</dbReference>
<dbReference type="PANTHER" id="PTHR43036:SF2">
    <property type="entry name" value="OS04G0481300 PROTEIN"/>
    <property type="match status" value="1"/>
</dbReference>
<dbReference type="AlphaFoldDB" id="A0A450VAY6"/>
<dbReference type="CDD" id="cd02440">
    <property type="entry name" value="AdoMet_MTases"/>
    <property type="match status" value="1"/>
</dbReference>
<gene>
    <name evidence="2" type="ORF">BECKH772A_GA0070896_100802</name>
    <name evidence="3" type="ORF">BECKH772B_GA0070898_100843</name>
    <name evidence="4" type="ORF">BECKH772C_GA0070978_100772</name>
</gene>
<dbReference type="EMBL" id="CAADFG010000080">
    <property type="protein sequence ID" value="VFJ94944.1"/>
    <property type="molecule type" value="Genomic_DNA"/>
</dbReference>
<name>A0A450VAY6_9GAMM</name>
<accession>A0A450VAY6</accession>
<keyword evidence="4" id="KW-0808">Transferase</keyword>
<dbReference type="PANTHER" id="PTHR43036">
    <property type="entry name" value="OSJNBB0011N17.9 PROTEIN"/>
    <property type="match status" value="1"/>
</dbReference>
<dbReference type="GO" id="GO:0008757">
    <property type="term" value="F:S-adenosylmethionine-dependent methyltransferase activity"/>
    <property type="evidence" value="ECO:0007669"/>
    <property type="project" value="InterPro"/>
</dbReference>
<dbReference type="InterPro" id="IPR046357">
    <property type="entry name" value="PPIase_dom_sf"/>
</dbReference>
<evidence type="ECO:0000313" key="2">
    <source>
        <dbReference type="EMBL" id="VFJ94944.1"/>
    </source>
</evidence>
<dbReference type="Pfam" id="PF08241">
    <property type="entry name" value="Methyltransf_11"/>
    <property type="match status" value="1"/>
</dbReference>
<evidence type="ECO:0000313" key="3">
    <source>
        <dbReference type="EMBL" id="VFJ95889.1"/>
    </source>
</evidence>
<proteinExistence type="predicted"/>
<keyword evidence="4" id="KW-0489">Methyltransferase</keyword>
<dbReference type="Gene3D" id="3.40.50.150">
    <property type="entry name" value="Vaccinia Virus protein VP39"/>
    <property type="match status" value="1"/>
</dbReference>
<evidence type="ECO:0000313" key="4">
    <source>
        <dbReference type="EMBL" id="VFK01940.1"/>
    </source>
</evidence>
<dbReference type="InterPro" id="IPR013216">
    <property type="entry name" value="Methyltransf_11"/>
</dbReference>
<dbReference type="InterPro" id="IPR029063">
    <property type="entry name" value="SAM-dependent_MTases_sf"/>
</dbReference>
<dbReference type="Gene3D" id="3.10.50.40">
    <property type="match status" value="1"/>
</dbReference>
<dbReference type="SUPFAM" id="SSF53335">
    <property type="entry name" value="S-adenosyl-L-methionine-dependent methyltransferases"/>
    <property type="match status" value="1"/>
</dbReference>
<organism evidence="4">
    <name type="scientific">Candidatus Kentrum eta</name>
    <dbReference type="NCBI Taxonomy" id="2126337"/>
    <lineage>
        <taxon>Bacteria</taxon>
        <taxon>Pseudomonadati</taxon>
        <taxon>Pseudomonadota</taxon>
        <taxon>Gammaproteobacteria</taxon>
        <taxon>Candidatus Kentrum</taxon>
    </lineage>
</organism>
<sequence>MERANRASIEFSLSWVSEYARHVDRYFAEKVDFWRDIFPGTMEQNISALRAGETCRETFDSGILVPAHEDGKIFRIKGETFETNQGGQTITPRRGRFYPQGFAWSALGCYKGNFTPFRLIDIVGEAMLVDTNHPLARYPLILEAKYVEKLGAIEQHGGTCNHIAEMVTNQGPGMQIPHPDATTDFYASYPFPRINEGDDTIFYQLPRIVNHLDNAAIGQVETLYSRCLSPGMKILDLMSSWTSHLPASLSDCAVTGLGLNARELAANKRLSDTVIHDLNANSSLPFEDNEFDAVICTASIEYLIRPIEVISEAARTLKPGGVFITIFSDRWFPGKEILPWPDMHHFERLGFVFDLYRKVSAFRDLHTESIRGLPRPWDDPHIRETLTSDPIFAVWGTAKD</sequence>
<reference evidence="4" key="1">
    <citation type="submission" date="2019-02" db="EMBL/GenBank/DDBJ databases">
        <authorList>
            <person name="Gruber-Vodicka R. H."/>
            <person name="Seah K. B. B."/>
        </authorList>
    </citation>
    <scope>NUCLEOTIDE SEQUENCE</scope>
    <source>
        <strain evidence="4">BECK_SA2B12</strain>
        <strain evidence="2">BECK_SA2B15</strain>
        <strain evidence="3">BECK_SA2B20</strain>
    </source>
</reference>
<dbReference type="GO" id="GO:0032259">
    <property type="term" value="P:methylation"/>
    <property type="evidence" value="ECO:0007669"/>
    <property type="project" value="UniProtKB-KW"/>
</dbReference>
<dbReference type="GO" id="GO:0003755">
    <property type="term" value="F:peptidyl-prolyl cis-trans isomerase activity"/>
    <property type="evidence" value="ECO:0007669"/>
    <property type="project" value="InterPro"/>
</dbReference>
<evidence type="ECO:0000259" key="1">
    <source>
        <dbReference type="Pfam" id="PF08241"/>
    </source>
</evidence>
<protein>
    <submittedName>
        <fullName evidence="4">Methyltransferase domain-containing protein</fullName>
    </submittedName>
</protein>
<feature type="domain" description="Methyltransferase type 11" evidence="1">
    <location>
        <begin position="250"/>
        <end position="324"/>
    </location>
</feature>
<dbReference type="EMBL" id="CAADFJ010000077">
    <property type="protein sequence ID" value="VFK01940.1"/>
    <property type="molecule type" value="Genomic_DNA"/>
</dbReference>